<organism evidence="2 3">
    <name type="scientific">Nitratiruptor tergarcus DSM 16512</name>
    <dbReference type="NCBI Taxonomy" id="1069081"/>
    <lineage>
        <taxon>Bacteria</taxon>
        <taxon>Pseudomonadati</taxon>
        <taxon>Campylobacterota</taxon>
        <taxon>Epsilonproteobacteria</taxon>
        <taxon>Nautiliales</taxon>
        <taxon>Nitratiruptoraceae</taxon>
        <taxon>Nitratiruptor</taxon>
    </lineage>
</organism>
<dbReference type="Proteomes" id="UP000192602">
    <property type="component" value="Unassembled WGS sequence"/>
</dbReference>
<evidence type="ECO:0000256" key="1">
    <source>
        <dbReference type="SAM" id="Phobius"/>
    </source>
</evidence>
<evidence type="ECO:0000313" key="3">
    <source>
        <dbReference type="Proteomes" id="UP000192602"/>
    </source>
</evidence>
<gene>
    <name evidence="2" type="ORF">SAMN05660197_1257</name>
</gene>
<protein>
    <submittedName>
        <fullName evidence="2">Uncharacterized protein</fullName>
    </submittedName>
</protein>
<keyword evidence="1" id="KW-0812">Transmembrane</keyword>
<reference evidence="3" key="1">
    <citation type="submission" date="2017-04" db="EMBL/GenBank/DDBJ databases">
        <authorList>
            <person name="Varghese N."/>
            <person name="Submissions S."/>
        </authorList>
    </citation>
    <scope>NUCLEOTIDE SEQUENCE [LARGE SCALE GENOMIC DNA]</scope>
    <source>
        <strain evidence="3">DSM 16512</strain>
    </source>
</reference>
<accession>A0A1W1WTB9</accession>
<keyword evidence="1" id="KW-0472">Membrane</keyword>
<name>A0A1W1WTB9_9BACT</name>
<dbReference type="AlphaFoldDB" id="A0A1W1WTB9"/>
<feature type="transmembrane region" description="Helical" evidence="1">
    <location>
        <begin position="6"/>
        <end position="25"/>
    </location>
</feature>
<sequence>MGIETVGYIFFTLLMVILIGIKIILFGGKK</sequence>
<dbReference type="EMBL" id="FWWZ01000001">
    <property type="protein sequence ID" value="SMC09449.1"/>
    <property type="molecule type" value="Genomic_DNA"/>
</dbReference>
<keyword evidence="1" id="KW-1133">Transmembrane helix</keyword>
<keyword evidence="3" id="KW-1185">Reference proteome</keyword>
<proteinExistence type="predicted"/>
<evidence type="ECO:0000313" key="2">
    <source>
        <dbReference type="EMBL" id="SMC09449.1"/>
    </source>
</evidence>